<name>A0ABS1WX03_9GAMM</name>
<keyword evidence="2" id="KW-1185">Reference proteome</keyword>
<dbReference type="RefSeq" id="WP_203167550.1">
    <property type="nucleotide sequence ID" value="NZ_JAEVLS010000002.1"/>
</dbReference>
<protein>
    <submittedName>
        <fullName evidence="1">Uncharacterized protein</fullName>
    </submittedName>
</protein>
<comment type="caution">
    <text evidence="1">The sequence shown here is derived from an EMBL/GenBank/DDBJ whole genome shotgun (WGS) entry which is preliminary data.</text>
</comment>
<gene>
    <name evidence="1" type="ORF">JM946_12165</name>
</gene>
<sequence>MTQLRHDAAYIRTESRGGRSMSLTSFDEQVYETLSSAHTVTSAAKALAGRSSDNVNSAEDLEARVADSMLRLLEAERIELSPDS</sequence>
<proteinExistence type="predicted"/>
<accession>A0ABS1WX03</accession>
<reference evidence="1 2" key="1">
    <citation type="journal article" date="2021" name="Int. J. Syst. Evol. Microbiol.">
        <title>Steroidobacter gossypii sp. nov., isolated from soil of cotton cropping field.</title>
        <authorList>
            <person name="Huang R."/>
            <person name="Yang S."/>
            <person name="Zhen C."/>
            <person name="Liu W."/>
        </authorList>
    </citation>
    <scope>NUCLEOTIDE SEQUENCE [LARGE SCALE GENOMIC DNA]</scope>
    <source>
        <strain evidence="1 2">S1-65</strain>
    </source>
</reference>
<evidence type="ECO:0000313" key="1">
    <source>
        <dbReference type="EMBL" id="MBM0105511.1"/>
    </source>
</evidence>
<dbReference type="EMBL" id="JAEVLS010000002">
    <property type="protein sequence ID" value="MBM0105511.1"/>
    <property type="molecule type" value="Genomic_DNA"/>
</dbReference>
<evidence type="ECO:0000313" key="2">
    <source>
        <dbReference type="Proteomes" id="UP000661077"/>
    </source>
</evidence>
<organism evidence="1 2">
    <name type="scientific">Steroidobacter gossypii</name>
    <dbReference type="NCBI Taxonomy" id="2805490"/>
    <lineage>
        <taxon>Bacteria</taxon>
        <taxon>Pseudomonadati</taxon>
        <taxon>Pseudomonadota</taxon>
        <taxon>Gammaproteobacteria</taxon>
        <taxon>Steroidobacterales</taxon>
        <taxon>Steroidobacteraceae</taxon>
        <taxon>Steroidobacter</taxon>
    </lineage>
</organism>
<dbReference type="Proteomes" id="UP000661077">
    <property type="component" value="Unassembled WGS sequence"/>
</dbReference>